<evidence type="ECO:0000313" key="3">
    <source>
        <dbReference type="Proteomes" id="UP001461960"/>
    </source>
</evidence>
<feature type="chain" id="PRO_5045217606" evidence="1">
    <location>
        <begin position="33"/>
        <end position="201"/>
    </location>
</feature>
<comment type="caution">
    <text evidence="2">The sequence shown here is derived from an EMBL/GenBank/DDBJ whole genome shotgun (WGS) entry which is preliminary data.</text>
</comment>
<feature type="signal peptide" evidence="1">
    <location>
        <begin position="1"/>
        <end position="32"/>
    </location>
</feature>
<accession>A0ABU9X940</accession>
<dbReference type="Gene3D" id="3.10.450.40">
    <property type="match status" value="1"/>
</dbReference>
<dbReference type="EMBL" id="JBDGHN010000005">
    <property type="protein sequence ID" value="MEN2751897.1"/>
    <property type="molecule type" value="Genomic_DNA"/>
</dbReference>
<evidence type="ECO:0000313" key="2">
    <source>
        <dbReference type="EMBL" id="MEN2751897.1"/>
    </source>
</evidence>
<dbReference type="Proteomes" id="UP001461960">
    <property type="component" value="Unassembled WGS sequence"/>
</dbReference>
<organism evidence="2 3">
    <name type="scientific">Psychrobacter saeujeotis</name>
    <dbReference type="NCBI Taxonomy" id="3143436"/>
    <lineage>
        <taxon>Bacteria</taxon>
        <taxon>Pseudomonadati</taxon>
        <taxon>Pseudomonadota</taxon>
        <taxon>Gammaproteobacteria</taxon>
        <taxon>Moraxellales</taxon>
        <taxon>Moraxellaceae</taxon>
        <taxon>Psychrobacter</taxon>
    </lineage>
</organism>
<name>A0ABU9X940_9GAMM</name>
<protein>
    <submittedName>
        <fullName evidence="2">PepSY domain-containing protein</fullName>
    </submittedName>
</protein>
<reference evidence="2 3" key="1">
    <citation type="submission" date="2024-05" db="EMBL/GenBank/DDBJ databases">
        <authorList>
            <person name="Kim H.-Y."/>
            <person name="Kim E."/>
            <person name="Cai Y."/>
            <person name="Yang S.-M."/>
            <person name="Lee W."/>
        </authorList>
    </citation>
    <scope>NUCLEOTIDE SEQUENCE [LARGE SCALE GENOMIC DNA]</scope>
    <source>
        <strain evidence="2 3">FBL11</strain>
    </source>
</reference>
<proteinExistence type="predicted"/>
<evidence type="ECO:0000256" key="1">
    <source>
        <dbReference type="SAM" id="SignalP"/>
    </source>
</evidence>
<keyword evidence="1" id="KW-0732">Signal</keyword>
<gene>
    <name evidence="2" type="ORF">AAIR29_09650</name>
</gene>
<keyword evidence="3" id="KW-1185">Reference proteome</keyword>
<dbReference type="RefSeq" id="WP_299218564.1">
    <property type="nucleotide sequence ID" value="NZ_JBDGHN010000005.1"/>
</dbReference>
<sequence length="201" mass="22943">MSTKNRTTLKTMTASLLGAALLSTAIGGTAMAYDHGGNSYEGGYNHIYKDKNFGKNIGKLRADLRRSGYYVMDVEPVSDSRINVYAKKNNQPYKLKYTYPGLKLISSDKKEWSTIWDDRKHHGDHHDKNDIEETIKNESRYPKIKQRAIKKLNNMGYQVEDIEIDEKNGQGVFEIEATNSGQDYEVILGYPNLNVIKLERD</sequence>